<evidence type="ECO:0000313" key="1">
    <source>
        <dbReference type="EMBL" id="EDM03015.1"/>
    </source>
</evidence>
<reference evidence="1" key="2">
    <citation type="submission" date="2005-07" db="EMBL/GenBank/DDBJ databases">
        <authorList>
            <person name="Mural R.J."/>
            <person name="Li P.W."/>
            <person name="Adams M.D."/>
            <person name="Amanatides P.G."/>
            <person name="Baden-Tillson H."/>
            <person name="Barnstead M."/>
            <person name="Chin S.H."/>
            <person name="Dew I."/>
            <person name="Evans C.A."/>
            <person name="Ferriera S."/>
            <person name="Flanigan M."/>
            <person name="Fosler C."/>
            <person name="Glodek A."/>
            <person name="Gu Z."/>
            <person name="Holt R.A."/>
            <person name="Jennings D."/>
            <person name="Kraft C.L."/>
            <person name="Lu F."/>
            <person name="Nguyen T."/>
            <person name="Nusskern D.R."/>
            <person name="Pfannkoch C.M."/>
            <person name="Sitter C."/>
            <person name="Sutton G.G."/>
            <person name="Venter J.C."/>
            <person name="Wang Z."/>
            <person name="Woodage T."/>
            <person name="Zheng X.H."/>
            <person name="Zhong F."/>
        </authorList>
    </citation>
    <scope>NUCLEOTIDE SEQUENCE</scope>
    <source>
        <strain evidence="1">BN</strain>
    </source>
</reference>
<evidence type="ECO:0000313" key="2">
    <source>
        <dbReference type="Proteomes" id="UP000234681"/>
    </source>
</evidence>
<organism evidence="1 2">
    <name type="scientific">Rattus norvegicus</name>
    <name type="common">Rat</name>
    <dbReference type="NCBI Taxonomy" id="10116"/>
    <lineage>
        <taxon>Eukaryota</taxon>
        <taxon>Metazoa</taxon>
        <taxon>Chordata</taxon>
        <taxon>Craniata</taxon>
        <taxon>Vertebrata</taxon>
        <taxon>Euteleostomi</taxon>
        <taxon>Mammalia</taxon>
        <taxon>Eutheria</taxon>
        <taxon>Euarchontoglires</taxon>
        <taxon>Glires</taxon>
        <taxon>Rodentia</taxon>
        <taxon>Myomorpha</taxon>
        <taxon>Muroidea</taxon>
        <taxon>Muridae</taxon>
        <taxon>Murinae</taxon>
        <taxon>Rattus</taxon>
    </lineage>
</organism>
<reference evidence="2" key="3">
    <citation type="submission" date="2005-09" db="EMBL/GenBank/DDBJ databases">
        <authorList>
            <person name="Mural R.J."/>
            <person name="Li P.W."/>
            <person name="Adams M.D."/>
            <person name="Amanatides P.G."/>
            <person name="Baden-Tillson H."/>
            <person name="Barnstead M."/>
            <person name="Chin S.H."/>
            <person name="Dew I."/>
            <person name="Evans C.A."/>
            <person name="Ferriera S."/>
            <person name="Flanigan M."/>
            <person name="Fosler C."/>
            <person name="Glodek A."/>
            <person name="Gu Z."/>
            <person name="Holt R.A."/>
            <person name="Jennings D."/>
            <person name="Kraft C.L."/>
            <person name="Lu F."/>
            <person name="Nguyen T."/>
            <person name="Nusskern D.R."/>
            <person name="Pfannkoch C.M."/>
            <person name="Sitter C."/>
            <person name="Sutton G.G."/>
            <person name="Venter J.C."/>
            <person name="Wang Z."/>
            <person name="Woodage T."/>
            <person name="Zheng X.H."/>
            <person name="Zhong F."/>
        </authorList>
    </citation>
    <scope>NUCLEOTIDE SEQUENCE [LARGE SCALE GENOMIC DNA]</scope>
    <source>
        <strain>BN</strain>
        <strain evidence="2">Sprague-Dawley</strain>
    </source>
</reference>
<dbReference type="EMBL" id="CH473947">
    <property type="protein sequence ID" value="EDM03015.1"/>
    <property type="molecule type" value="Genomic_DNA"/>
</dbReference>
<dbReference type="Proteomes" id="UP000234681">
    <property type="component" value="Chromosome 6"/>
</dbReference>
<gene>
    <name evidence="1" type="ORF">rCG_62324</name>
</gene>
<feature type="non-terminal residue" evidence="1">
    <location>
        <position position="91"/>
    </location>
</feature>
<reference evidence="1" key="1">
    <citation type="journal article" date="2005" name="Genome Res.">
        <title>Gene and alternative splicing annotation with AIR.</title>
        <authorList>
            <person name="Florea L."/>
            <person name="Di Francesco V."/>
            <person name="Miller J."/>
            <person name="Turner R."/>
            <person name="Yao A."/>
            <person name="Harris M."/>
            <person name="Walenz B."/>
            <person name="Mobarry C."/>
            <person name="Merkulov G.V."/>
            <person name="Charlab R."/>
            <person name="Dew I."/>
            <person name="Deng Z."/>
            <person name="Istrail S."/>
            <person name="Li P."/>
            <person name="Sutton G."/>
        </authorList>
    </citation>
    <scope>NUCLEOTIDE SEQUENCE</scope>
    <source>
        <strain evidence="1">BN</strain>
    </source>
</reference>
<dbReference type="AlphaFoldDB" id="A6HAG0"/>
<sequence>MGSGEGLPEAAAGGPPACTSICIPPSGHGLISASGIYQEMEKKRKSAEPVCVPDRLGFLLASGQHRVLPSAGTCISFLPLTFKNNTFYLCK</sequence>
<dbReference type="EMBL" id="CH473947">
    <property type="protein sequence ID" value="EDM03014.1"/>
    <property type="molecule type" value="Genomic_DNA"/>
</dbReference>
<protein>
    <submittedName>
        <fullName evidence="1">RCG62324, isoform CRA_d</fullName>
    </submittedName>
</protein>
<accession>A6HAG0</accession>
<name>A6HAG0_RAT</name>
<proteinExistence type="predicted"/>